<proteinExistence type="predicted"/>
<feature type="compositionally biased region" description="Pro residues" evidence="1">
    <location>
        <begin position="121"/>
        <end position="131"/>
    </location>
</feature>
<dbReference type="Proteomes" id="UP000006038">
    <property type="component" value="Chromosome 6"/>
</dbReference>
<dbReference type="Gramene" id="OB06G10080.1">
    <property type="protein sequence ID" value="OB06G10080.1"/>
    <property type="gene ID" value="OB06G10080"/>
</dbReference>
<keyword evidence="3" id="KW-1185">Reference proteome</keyword>
<sequence>MAALSSAAVTVPSFAPSAPRRTRSSLIVRASLGKAAGAAAVAVAAPPCSRAAPWLRRCFSAPMAAYWSSSPTTSPSSPARPSPSRTTPATRTTSCSTRMPFPAALTSPRSRRRSSSTQPARPSPSPSPSPAPTASTASRTPELAWSARSPSTRIISIQCLIIIIILLHV</sequence>
<organism evidence="2">
    <name type="scientific">Oryza brachyantha</name>
    <name type="common">malo sina</name>
    <dbReference type="NCBI Taxonomy" id="4533"/>
    <lineage>
        <taxon>Eukaryota</taxon>
        <taxon>Viridiplantae</taxon>
        <taxon>Streptophyta</taxon>
        <taxon>Embryophyta</taxon>
        <taxon>Tracheophyta</taxon>
        <taxon>Spermatophyta</taxon>
        <taxon>Magnoliopsida</taxon>
        <taxon>Liliopsida</taxon>
        <taxon>Poales</taxon>
        <taxon>Poaceae</taxon>
        <taxon>BOP clade</taxon>
        <taxon>Oryzoideae</taxon>
        <taxon>Oryzeae</taxon>
        <taxon>Oryzinae</taxon>
        <taxon>Oryza</taxon>
    </lineage>
</organism>
<reference evidence="2" key="1">
    <citation type="journal article" date="2013" name="Nat. Commun.">
        <title>Whole-genome sequencing of Oryza brachyantha reveals mechanisms underlying Oryza genome evolution.</title>
        <authorList>
            <person name="Chen J."/>
            <person name="Huang Q."/>
            <person name="Gao D."/>
            <person name="Wang J."/>
            <person name="Lang Y."/>
            <person name="Liu T."/>
            <person name="Li B."/>
            <person name="Bai Z."/>
            <person name="Luis Goicoechea J."/>
            <person name="Liang C."/>
            <person name="Chen C."/>
            <person name="Zhang W."/>
            <person name="Sun S."/>
            <person name="Liao Y."/>
            <person name="Zhang X."/>
            <person name="Yang L."/>
            <person name="Song C."/>
            <person name="Wang M."/>
            <person name="Shi J."/>
            <person name="Liu G."/>
            <person name="Liu J."/>
            <person name="Zhou H."/>
            <person name="Zhou W."/>
            <person name="Yu Q."/>
            <person name="An N."/>
            <person name="Chen Y."/>
            <person name="Cai Q."/>
            <person name="Wang B."/>
            <person name="Liu B."/>
            <person name="Min J."/>
            <person name="Huang Y."/>
            <person name="Wu H."/>
            <person name="Li Z."/>
            <person name="Zhang Y."/>
            <person name="Yin Y."/>
            <person name="Song W."/>
            <person name="Jiang J."/>
            <person name="Jackson S.A."/>
            <person name="Wing R.A."/>
            <person name="Wang J."/>
            <person name="Chen M."/>
        </authorList>
    </citation>
    <scope>NUCLEOTIDE SEQUENCE [LARGE SCALE GENOMIC DNA]</scope>
    <source>
        <strain evidence="2">cv. IRGC 101232</strain>
    </source>
</reference>
<reference evidence="2" key="2">
    <citation type="submission" date="2013-04" db="UniProtKB">
        <authorList>
            <consortium name="EnsemblPlants"/>
        </authorList>
    </citation>
    <scope>IDENTIFICATION</scope>
</reference>
<dbReference type="AlphaFoldDB" id="J3MAG4"/>
<feature type="region of interest" description="Disordered" evidence="1">
    <location>
        <begin position="1"/>
        <end position="22"/>
    </location>
</feature>
<feature type="region of interest" description="Disordered" evidence="1">
    <location>
        <begin position="67"/>
        <end position="145"/>
    </location>
</feature>
<dbReference type="STRING" id="4533.J3MAG4"/>
<name>J3MAG4_ORYBR</name>
<feature type="compositionally biased region" description="Low complexity" evidence="1">
    <location>
        <begin position="68"/>
        <end position="108"/>
    </location>
</feature>
<evidence type="ECO:0000313" key="3">
    <source>
        <dbReference type="Proteomes" id="UP000006038"/>
    </source>
</evidence>
<feature type="compositionally biased region" description="Low complexity" evidence="1">
    <location>
        <begin position="132"/>
        <end position="141"/>
    </location>
</feature>
<protein>
    <submittedName>
        <fullName evidence="2">Uncharacterized protein</fullName>
    </submittedName>
</protein>
<evidence type="ECO:0000313" key="2">
    <source>
        <dbReference type="EnsemblPlants" id="OB06G10080.1"/>
    </source>
</evidence>
<dbReference type="EnsemblPlants" id="OB06G10080.1">
    <property type="protein sequence ID" value="OB06G10080.1"/>
    <property type="gene ID" value="OB06G10080"/>
</dbReference>
<dbReference type="HOGENOM" id="CLU_1580955_0_0_1"/>
<evidence type="ECO:0000256" key="1">
    <source>
        <dbReference type="SAM" id="MobiDB-lite"/>
    </source>
</evidence>
<accession>J3MAG4</accession>